<feature type="compositionally biased region" description="Low complexity" evidence="1">
    <location>
        <begin position="200"/>
        <end position="238"/>
    </location>
</feature>
<gene>
    <name evidence="3" type="ORF">SAMN04488543_3296</name>
</gene>
<sequence length="246" mass="24956">MERVQRWREPAVVVLLLVLLVRLLLVAAFAVATLRLGVNAAPDAAYLASRQLADPTPYVVLAGLVLACHLRPVTAHARTLARAGLGVAGVGLLLVLVLAVYGYTTYAAPFSQLDLADRLAAAVVPLLSVLLLGLLATRPRPAGQPALTAGSEPSEGRSEEDGTAATPAPDPALAPTWSPDVASGAAWTTAGDAASGRPATGWGTPTGTGWEVPPALGAPAPDAEPADQGDPAPAPGEAHPWGRPAP</sequence>
<proteinExistence type="predicted"/>
<organism evidence="3 4">
    <name type="scientific">Friedmanniella luteola</name>
    <dbReference type="NCBI Taxonomy" id="546871"/>
    <lineage>
        <taxon>Bacteria</taxon>
        <taxon>Bacillati</taxon>
        <taxon>Actinomycetota</taxon>
        <taxon>Actinomycetes</taxon>
        <taxon>Propionibacteriales</taxon>
        <taxon>Nocardioidaceae</taxon>
        <taxon>Friedmanniella</taxon>
    </lineage>
</organism>
<protein>
    <submittedName>
        <fullName evidence="3">Uncharacterized protein</fullName>
    </submittedName>
</protein>
<evidence type="ECO:0000313" key="3">
    <source>
        <dbReference type="EMBL" id="SDT20420.1"/>
    </source>
</evidence>
<feature type="transmembrane region" description="Helical" evidence="2">
    <location>
        <begin position="56"/>
        <end position="73"/>
    </location>
</feature>
<keyword evidence="2" id="KW-1133">Transmembrane helix</keyword>
<feature type="compositionally biased region" description="Low complexity" evidence="1">
    <location>
        <begin position="163"/>
        <end position="176"/>
    </location>
</feature>
<evidence type="ECO:0000256" key="2">
    <source>
        <dbReference type="SAM" id="Phobius"/>
    </source>
</evidence>
<feature type="region of interest" description="Disordered" evidence="1">
    <location>
        <begin position="142"/>
        <end position="246"/>
    </location>
</feature>
<name>A0A1H1YG27_9ACTN</name>
<dbReference type="Proteomes" id="UP000199092">
    <property type="component" value="Chromosome I"/>
</dbReference>
<reference evidence="3 4" key="1">
    <citation type="submission" date="2016-10" db="EMBL/GenBank/DDBJ databases">
        <authorList>
            <person name="de Groot N.N."/>
        </authorList>
    </citation>
    <scope>NUCLEOTIDE SEQUENCE [LARGE SCALE GENOMIC DNA]</scope>
    <source>
        <strain evidence="3 4">DSM 21741</strain>
    </source>
</reference>
<keyword evidence="2" id="KW-0812">Transmembrane</keyword>
<feature type="transmembrane region" description="Helical" evidence="2">
    <location>
        <begin position="118"/>
        <end position="137"/>
    </location>
</feature>
<keyword evidence="2" id="KW-0472">Membrane</keyword>
<evidence type="ECO:0000256" key="1">
    <source>
        <dbReference type="SAM" id="MobiDB-lite"/>
    </source>
</evidence>
<dbReference type="AlphaFoldDB" id="A0A1H1YG27"/>
<evidence type="ECO:0000313" key="4">
    <source>
        <dbReference type="Proteomes" id="UP000199092"/>
    </source>
</evidence>
<dbReference type="RefSeq" id="WP_157720542.1">
    <property type="nucleotide sequence ID" value="NZ_LT629749.1"/>
</dbReference>
<feature type="transmembrane region" description="Helical" evidence="2">
    <location>
        <begin position="85"/>
        <end position="106"/>
    </location>
</feature>
<dbReference type="EMBL" id="LT629749">
    <property type="protein sequence ID" value="SDT20420.1"/>
    <property type="molecule type" value="Genomic_DNA"/>
</dbReference>
<accession>A0A1H1YG27</accession>
<feature type="transmembrane region" description="Helical" evidence="2">
    <location>
        <begin position="12"/>
        <end position="36"/>
    </location>
</feature>
<dbReference type="STRING" id="546871.SAMN04488543_3296"/>
<keyword evidence="4" id="KW-1185">Reference proteome</keyword>